<proteinExistence type="predicted"/>
<feature type="compositionally biased region" description="Low complexity" evidence="1">
    <location>
        <begin position="90"/>
        <end position="105"/>
    </location>
</feature>
<feature type="region of interest" description="Disordered" evidence="1">
    <location>
        <begin position="87"/>
        <end position="116"/>
    </location>
</feature>
<evidence type="ECO:0000256" key="1">
    <source>
        <dbReference type="SAM" id="MobiDB-lite"/>
    </source>
</evidence>
<feature type="compositionally biased region" description="Acidic residues" evidence="1">
    <location>
        <begin position="106"/>
        <end position="116"/>
    </location>
</feature>
<comment type="caution">
    <text evidence="2">The sequence shown here is derived from an EMBL/GenBank/DDBJ whole genome shotgun (WGS) entry which is preliminary data.</text>
</comment>
<name>A0AAD5NX78_ACENE</name>
<keyword evidence="3" id="KW-1185">Reference proteome</keyword>
<evidence type="ECO:0000313" key="2">
    <source>
        <dbReference type="EMBL" id="KAI9185327.1"/>
    </source>
</evidence>
<accession>A0AAD5NX78</accession>
<sequence length="116" mass="12929">MSSLLLVAVTVAGRRRCPCRRDSLLPHHCRERKEENRVVVRRRLAPSLLPLTVDSPLLSPLLLLSPKPLLSGQETLVIEETVREGDASRSRAQAVRSSVTTATMSEELEEMVETET</sequence>
<dbReference type="EMBL" id="JAJSOW010000100">
    <property type="protein sequence ID" value="KAI9185327.1"/>
    <property type="molecule type" value="Genomic_DNA"/>
</dbReference>
<dbReference type="Proteomes" id="UP001064489">
    <property type="component" value="Chromosome 3"/>
</dbReference>
<gene>
    <name evidence="2" type="ORF">LWI28_006213</name>
</gene>
<reference evidence="2" key="2">
    <citation type="submission" date="2023-02" db="EMBL/GenBank/DDBJ databases">
        <authorList>
            <person name="Swenson N.G."/>
            <person name="Wegrzyn J.L."/>
            <person name="Mcevoy S.L."/>
        </authorList>
    </citation>
    <scope>NUCLEOTIDE SEQUENCE</scope>
    <source>
        <strain evidence="2">91603</strain>
        <tissue evidence="2">Leaf</tissue>
    </source>
</reference>
<reference evidence="2" key="1">
    <citation type="journal article" date="2022" name="Plant J.">
        <title>Strategies of tolerance reflected in two North American maple genomes.</title>
        <authorList>
            <person name="McEvoy S.L."/>
            <person name="Sezen U.U."/>
            <person name="Trouern-Trend A."/>
            <person name="McMahon S.M."/>
            <person name="Schaberg P.G."/>
            <person name="Yang J."/>
            <person name="Wegrzyn J.L."/>
            <person name="Swenson N.G."/>
        </authorList>
    </citation>
    <scope>NUCLEOTIDE SEQUENCE</scope>
    <source>
        <strain evidence="2">91603</strain>
    </source>
</reference>
<protein>
    <submittedName>
        <fullName evidence="2">Uncharacterized protein</fullName>
    </submittedName>
</protein>
<evidence type="ECO:0000313" key="3">
    <source>
        <dbReference type="Proteomes" id="UP001064489"/>
    </source>
</evidence>
<organism evidence="2 3">
    <name type="scientific">Acer negundo</name>
    <name type="common">Box elder</name>
    <dbReference type="NCBI Taxonomy" id="4023"/>
    <lineage>
        <taxon>Eukaryota</taxon>
        <taxon>Viridiplantae</taxon>
        <taxon>Streptophyta</taxon>
        <taxon>Embryophyta</taxon>
        <taxon>Tracheophyta</taxon>
        <taxon>Spermatophyta</taxon>
        <taxon>Magnoliopsida</taxon>
        <taxon>eudicotyledons</taxon>
        <taxon>Gunneridae</taxon>
        <taxon>Pentapetalae</taxon>
        <taxon>rosids</taxon>
        <taxon>malvids</taxon>
        <taxon>Sapindales</taxon>
        <taxon>Sapindaceae</taxon>
        <taxon>Hippocastanoideae</taxon>
        <taxon>Acereae</taxon>
        <taxon>Acer</taxon>
    </lineage>
</organism>
<dbReference type="AlphaFoldDB" id="A0AAD5NX78"/>